<evidence type="ECO:0000313" key="1">
    <source>
        <dbReference type="EMBL" id="KAK9997807.1"/>
    </source>
</evidence>
<keyword evidence="2" id="KW-1185">Reference proteome</keyword>
<accession>A0AAW2CJT2</accession>
<sequence length="274" mass="30741">MEEYWRDYSFCVFEIYMYHSRRVLGNGENNSIPLECVPLSCWVPRVVEDLVLSTVAEEGEIVASKVEHSKWVSTMMNRFCKMVGYPIVKHEAHCVALFRLLEQEGLEETKLASLNSALVWSLWGSPFIDWAMLDAVQTSGGVLLVWDKWVVKKIDASLVSFLLVFFLGEFWTVLNGSELVYMVPMLIIIGLLCGRSCPGTLVSVDWVDHFGNVSQRVLPRVISNHCPLLVEVGGWVGSAVLLSLRICGSKLRVLSRELNSGGRGIALWAPQVSF</sequence>
<dbReference type="Proteomes" id="UP001459277">
    <property type="component" value="Unassembled WGS sequence"/>
</dbReference>
<reference evidence="1 2" key="1">
    <citation type="submission" date="2024-01" db="EMBL/GenBank/DDBJ databases">
        <title>A telomere-to-telomere, gap-free genome of sweet tea (Lithocarpus litseifolius).</title>
        <authorList>
            <person name="Zhou J."/>
        </authorList>
    </citation>
    <scope>NUCLEOTIDE SEQUENCE [LARGE SCALE GENOMIC DNA]</scope>
    <source>
        <strain evidence="1">Zhou-2022a</strain>
        <tissue evidence="1">Leaf</tissue>
    </source>
</reference>
<protein>
    <submittedName>
        <fullName evidence="1">Uncharacterized protein</fullName>
    </submittedName>
</protein>
<organism evidence="1 2">
    <name type="scientific">Lithocarpus litseifolius</name>
    <dbReference type="NCBI Taxonomy" id="425828"/>
    <lineage>
        <taxon>Eukaryota</taxon>
        <taxon>Viridiplantae</taxon>
        <taxon>Streptophyta</taxon>
        <taxon>Embryophyta</taxon>
        <taxon>Tracheophyta</taxon>
        <taxon>Spermatophyta</taxon>
        <taxon>Magnoliopsida</taxon>
        <taxon>eudicotyledons</taxon>
        <taxon>Gunneridae</taxon>
        <taxon>Pentapetalae</taxon>
        <taxon>rosids</taxon>
        <taxon>fabids</taxon>
        <taxon>Fagales</taxon>
        <taxon>Fagaceae</taxon>
        <taxon>Lithocarpus</taxon>
    </lineage>
</organism>
<gene>
    <name evidence="1" type="ORF">SO802_017410</name>
</gene>
<comment type="caution">
    <text evidence="1">The sequence shown here is derived from an EMBL/GenBank/DDBJ whole genome shotgun (WGS) entry which is preliminary data.</text>
</comment>
<evidence type="ECO:0000313" key="2">
    <source>
        <dbReference type="Proteomes" id="UP001459277"/>
    </source>
</evidence>
<dbReference type="EMBL" id="JAZDWU010000006">
    <property type="protein sequence ID" value="KAK9997807.1"/>
    <property type="molecule type" value="Genomic_DNA"/>
</dbReference>
<dbReference type="AlphaFoldDB" id="A0AAW2CJT2"/>
<name>A0AAW2CJT2_9ROSI</name>
<proteinExistence type="predicted"/>